<feature type="compositionally biased region" description="Basic and acidic residues" evidence="4">
    <location>
        <begin position="374"/>
        <end position="390"/>
    </location>
</feature>
<accession>A0A0U4Z8F0</accession>
<sequence>MTRVTVAHAFLNRWRWYLCGAGAACTLLWSLYFLSTMQHTPRVVPRPHGFGFDANNTNTPPASIPETHSQQPGLIPSGPDAAANSTLGFEAILALSPFPSWRTTGLQAAAHYTGLDIRIPPQPPIHPEMIDAFAALGPAEARHPNHGSALAWVAHLDLIKHVVQSNYETALILEDDVDWDISIREEMVAIAEAVRQLTHTRKEESAPYGSDWDVLWVGLCAETWDKSFDTVYVDDETACPASKYGGLAKAPMERLGGGRPQRVVFHSGAPICTFAYGLTREGAKKVLLDVGAGKDEAFDIALMNGCRERNLTCISVLPELFRHYKPSPNLTGSLVNSGSDRKVVEVETEMGFTENIVQSARCHALWGKPCMEPPKVEEPPKEEGKHSVEE</sequence>
<evidence type="ECO:0000313" key="7">
    <source>
        <dbReference type="Proteomes" id="UP000054771"/>
    </source>
</evidence>
<dbReference type="Proteomes" id="UP000054771">
    <property type="component" value="Unassembled WGS sequence"/>
</dbReference>
<dbReference type="OrthoDB" id="47375at2759"/>
<dbReference type="AlphaFoldDB" id="A0A0U4Z8F0"/>
<keyword evidence="5" id="KW-1133">Transmembrane helix</keyword>
<keyword evidence="2" id="KW-0328">Glycosyltransferase</keyword>
<dbReference type="EMBL" id="CDMC01000005">
    <property type="protein sequence ID" value="CEL06005.1"/>
    <property type="molecule type" value="Genomic_DNA"/>
</dbReference>
<evidence type="ECO:0000256" key="4">
    <source>
        <dbReference type="SAM" id="MobiDB-lite"/>
    </source>
</evidence>
<keyword evidence="3" id="KW-0808">Transferase</keyword>
<evidence type="ECO:0000256" key="5">
    <source>
        <dbReference type="SAM" id="Phobius"/>
    </source>
</evidence>
<keyword evidence="5" id="KW-0812">Transmembrane</keyword>
<reference evidence="7" key="1">
    <citation type="journal article" date="2016" name="Genome Announc.">
        <title>Draft genome sequences of fungus Aspergillus calidoustus.</title>
        <authorList>
            <person name="Horn F."/>
            <person name="Linde J."/>
            <person name="Mattern D.J."/>
            <person name="Walther G."/>
            <person name="Guthke R."/>
            <person name="Scherlach K."/>
            <person name="Martin K."/>
            <person name="Brakhage A.A."/>
            <person name="Petzke L."/>
            <person name="Valiante V."/>
        </authorList>
    </citation>
    <scope>NUCLEOTIDE SEQUENCE [LARGE SCALE GENOMIC DNA]</scope>
    <source>
        <strain evidence="7">SF006504</strain>
    </source>
</reference>
<protein>
    <recommendedName>
        <fullName evidence="8">Glycosyltransferase family 25 protein</fullName>
    </recommendedName>
</protein>
<evidence type="ECO:0000313" key="6">
    <source>
        <dbReference type="EMBL" id="CEL06005.1"/>
    </source>
</evidence>
<dbReference type="STRING" id="454130.A0A0U4Z8F0"/>
<evidence type="ECO:0000256" key="3">
    <source>
        <dbReference type="ARBA" id="ARBA00022679"/>
    </source>
</evidence>
<comment type="similarity">
    <text evidence="1">Belongs to the glycosyltransferase 25 family.</text>
</comment>
<evidence type="ECO:0000256" key="2">
    <source>
        <dbReference type="ARBA" id="ARBA00022676"/>
    </source>
</evidence>
<dbReference type="OMA" id="PTACPHK"/>
<evidence type="ECO:0008006" key="8">
    <source>
        <dbReference type="Google" id="ProtNLM"/>
    </source>
</evidence>
<proteinExistence type="inferred from homology"/>
<dbReference type="InterPro" id="IPR050757">
    <property type="entry name" value="Collagen_mod_GT25"/>
</dbReference>
<organism evidence="6 7">
    <name type="scientific">Aspergillus calidoustus</name>
    <dbReference type="NCBI Taxonomy" id="454130"/>
    <lineage>
        <taxon>Eukaryota</taxon>
        <taxon>Fungi</taxon>
        <taxon>Dikarya</taxon>
        <taxon>Ascomycota</taxon>
        <taxon>Pezizomycotina</taxon>
        <taxon>Eurotiomycetes</taxon>
        <taxon>Eurotiomycetidae</taxon>
        <taxon>Eurotiales</taxon>
        <taxon>Aspergillaceae</taxon>
        <taxon>Aspergillus</taxon>
        <taxon>Aspergillus subgen. Nidulantes</taxon>
    </lineage>
</organism>
<dbReference type="PANTHER" id="PTHR10730:SF53">
    <property type="entry name" value="GLYCOSYLTRANSFERASE 25 FAMILY MEMBER"/>
    <property type="match status" value="1"/>
</dbReference>
<keyword evidence="5" id="KW-0472">Membrane</keyword>
<evidence type="ECO:0000256" key="1">
    <source>
        <dbReference type="ARBA" id="ARBA00006721"/>
    </source>
</evidence>
<dbReference type="PANTHER" id="PTHR10730">
    <property type="entry name" value="PROCOLLAGEN-LYSINE,2-OXOGLUTARATE 5-DIOXYGENASE/GLYCOSYLTRANSFERASE 25 FAMILY MEMBER"/>
    <property type="match status" value="1"/>
</dbReference>
<keyword evidence="7" id="KW-1185">Reference proteome</keyword>
<name>A0A0U4Z8F0_ASPCI</name>
<feature type="transmembrane region" description="Helical" evidence="5">
    <location>
        <begin position="14"/>
        <end position="34"/>
    </location>
</feature>
<dbReference type="GO" id="GO:0016740">
    <property type="term" value="F:transferase activity"/>
    <property type="evidence" value="ECO:0007669"/>
    <property type="project" value="UniProtKB-KW"/>
</dbReference>
<gene>
    <name evidence="6" type="ORF">ASPCAL07117</name>
</gene>
<feature type="region of interest" description="Disordered" evidence="4">
    <location>
        <begin position="371"/>
        <end position="390"/>
    </location>
</feature>